<name>K3X5M5_GLOUD</name>
<feature type="compositionally biased region" description="Polar residues" evidence="1">
    <location>
        <begin position="117"/>
        <end position="159"/>
    </location>
</feature>
<dbReference type="EMBL" id="GL376610">
    <property type="status" value="NOT_ANNOTATED_CDS"/>
    <property type="molecule type" value="Genomic_DNA"/>
</dbReference>
<organism evidence="2 3">
    <name type="scientific">Globisporangium ultimum (strain ATCC 200006 / CBS 805.95 / DAOM BR144)</name>
    <name type="common">Pythium ultimum</name>
    <dbReference type="NCBI Taxonomy" id="431595"/>
    <lineage>
        <taxon>Eukaryota</taxon>
        <taxon>Sar</taxon>
        <taxon>Stramenopiles</taxon>
        <taxon>Oomycota</taxon>
        <taxon>Peronosporomycetes</taxon>
        <taxon>Pythiales</taxon>
        <taxon>Pythiaceae</taxon>
        <taxon>Globisporangium</taxon>
    </lineage>
</organism>
<feature type="region of interest" description="Disordered" evidence="1">
    <location>
        <begin position="271"/>
        <end position="344"/>
    </location>
</feature>
<accession>K3X5M5</accession>
<dbReference type="VEuPathDB" id="FungiDB:PYU1_G012498"/>
<sequence>MPNFATWSTCANINTSVHQRRPCCQRPPNSATAQPHICTRGEPTRVASHSSHLAKTRAHHAKLRNLVDMRQHQHQRPPASPMLPTTAKLRHSATTHLHSRGTNPRGLPFVPSRENSRTPCQTSQLGRHAPTSTPASTSVAHAANDRQTPPQRNHTSALAGNQPAWPPIRPISRKLAHTMPNFATWSTCANINTSVHQRRPCCQRPPNSATAQPHICTRGEPTRVASHSSHLAKTRAHHAKLRNLVDMRQHQHQRPPASPMLPTTAKLRHSATTHLHSRGTNPRGLPFVPSRENSRTPCQTSQLGRHAPTSTPASTSVAHAANDRQTPPQRNHTSALAGNQPAWPPIRPISRKLAHTMPNFATWSTCANINTSVHQRRPCCQRPPNSATAQPHICTRGEPTRVASHSSHLAKTRAHHAKLRNLVDMRQHQHQRPPASPMLPTTAKLRHSATTHLHSRGTNPRGLPFVPSRENSRTPCQTSQLGRHAPTSTPASTSVAHAANDRQTPPQRNHTSALAGNQPAWPPIRPISRKLAHTMPNFATWSTCANINTS</sequence>
<keyword evidence="3" id="KW-1185">Reference proteome</keyword>
<reference evidence="3" key="2">
    <citation type="submission" date="2010-04" db="EMBL/GenBank/DDBJ databases">
        <authorList>
            <person name="Buell R."/>
            <person name="Hamilton J."/>
            <person name="Hostetler J."/>
        </authorList>
    </citation>
    <scope>NUCLEOTIDE SEQUENCE [LARGE SCALE GENOMIC DNA]</scope>
    <source>
        <strain evidence="3">DAOM:BR144</strain>
    </source>
</reference>
<dbReference type="Proteomes" id="UP000019132">
    <property type="component" value="Unassembled WGS sequence"/>
</dbReference>
<dbReference type="HOGENOM" id="CLU_586089_0_0_1"/>
<feature type="compositionally biased region" description="Polar residues" evidence="1">
    <location>
        <begin position="295"/>
        <end position="337"/>
    </location>
</feature>
<evidence type="ECO:0000313" key="2">
    <source>
        <dbReference type="EnsemblProtists" id="PYU1_T012524"/>
    </source>
</evidence>
<protein>
    <submittedName>
        <fullName evidence="2">Uncharacterized protein</fullName>
    </submittedName>
</protein>
<feature type="region of interest" description="Disordered" evidence="1">
    <location>
        <begin position="449"/>
        <end position="522"/>
    </location>
</feature>
<feature type="compositionally biased region" description="Polar residues" evidence="1">
    <location>
        <begin position="473"/>
        <end position="515"/>
    </location>
</feature>
<feature type="region of interest" description="Disordered" evidence="1">
    <location>
        <begin position="93"/>
        <end position="166"/>
    </location>
</feature>
<reference evidence="3" key="1">
    <citation type="journal article" date="2010" name="Genome Biol.">
        <title>Genome sequence of the necrotrophic plant pathogen Pythium ultimum reveals original pathogenicity mechanisms and effector repertoire.</title>
        <authorList>
            <person name="Levesque C.A."/>
            <person name="Brouwer H."/>
            <person name="Cano L."/>
            <person name="Hamilton J.P."/>
            <person name="Holt C."/>
            <person name="Huitema E."/>
            <person name="Raffaele S."/>
            <person name="Robideau G.P."/>
            <person name="Thines M."/>
            <person name="Win J."/>
            <person name="Zerillo M.M."/>
            <person name="Beakes G.W."/>
            <person name="Boore J.L."/>
            <person name="Busam D."/>
            <person name="Dumas B."/>
            <person name="Ferriera S."/>
            <person name="Fuerstenberg S.I."/>
            <person name="Gachon C.M."/>
            <person name="Gaulin E."/>
            <person name="Govers F."/>
            <person name="Grenville-Briggs L."/>
            <person name="Horner N."/>
            <person name="Hostetler J."/>
            <person name="Jiang R.H."/>
            <person name="Johnson J."/>
            <person name="Krajaejun T."/>
            <person name="Lin H."/>
            <person name="Meijer H.J."/>
            <person name="Moore B."/>
            <person name="Morris P."/>
            <person name="Phuntmart V."/>
            <person name="Puiu D."/>
            <person name="Shetty J."/>
            <person name="Stajich J.E."/>
            <person name="Tripathy S."/>
            <person name="Wawra S."/>
            <person name="van West P."/>
            <person name="Whitty B.R."/>
            <person name="Coutinho P.M."/>
            <person name="Henrissat B."/>
            <person name="Martin F."/>
            <person name="Thomas P.D."/>
            <person name="Tyler B.M."/>
            <person name="De Vries R.P."/>
            <person name="Kamoun S."/>
            <person name="Yandell M."/>
            <person name="Tisserat N."/>
            <person name="Buell C.R."/>
        </authorList>
    </citation>
    <scope>NUCLEOTIDE SEQUENCE</scope>
    <source>
        <strain evidence="3">DAOM:BR144</strain>
    </source>
</reference>
<evidence type="ECO:0000256" key="1">
    <source>
        <dbReference type="SAM" id="MobiDB-lite"/>
    </source>
</evidence>
<proteinExistence type="predicted"/>
<reference evidence="2" key="3">
    <citation type="submission" date="2015-02" db="UniProtKB">
        <authorList>
            <consortium name="EnsemblProtists"/>
        </authorList>
    </citation>
    <scope>IDENTIFICATION</scope>
    <source>
        <strain evidence="2">DAOM BR144</strain>
    </source>
</reference>
<dbReference type="InParanoid" id="K3X5M5"/>
<dbReference type="AlphaFoldDB" id="K3X5M5"/>
<dbReference type="EnsemblProtists" id="PYU1_T012524">
    <property type="protein sequence ID" value="PYU1_T012524"/>
    <property type="gene ID" value="PYU1_G012498"/>
</dbReference>
<evidence type="ECO:0000313" key="3">
    <source>
        <dbReference type="Proteomes" id="UP000019132"/>
    </source>
</evidence>